<dbReference type="RefSeq" id="WP_036944673.1">
    <property type="nucleotide sequence ID" value="NZ_JQKC01000033.1"/>
</dbReference>
<keyword evidence="1" id="KW-0175">Coiled coil</keyword>
<evidence type="ECO:0000313" key="4">
    <source>
        <dbReference type="EMBL" id="KNY28202.1"/>
    </source>
</evidence>
<feature type="compositionally biased region" description="Low complexity" evidence="2">
    <location>
        <begin position="143"/>
        <end position="153"/>
    </location>
</feature>
<feature type="coiled-coil region" evidence="1">
    <location>
        <begin position="35"/>
        <end position="76"/>
    </location>
</feature>
<name>A0A0L6JS49_9FIRM</name>
<dbReference type="eggNOG" id="ENOG5033PM7">
    <property type="taxonomic scope" value="Bacteria"/>
</dbReference>
<keyword evidence="3" id="KW-0472">Membrane</keyword>
<evidence type="ECO:0000313" key="5">
    <source>
        <dbReference type="Proteomes" id="UP000036923"/>
    </source>
</evidence>
<keyword evidence="3" id="KW-1133">Transmembrane helix</keyword>
<keyword evidence="5" id="KW-1185">Reference proteome</keyword>
<dbReference type="STRING" id="398512.Bccel_3476"/>
<accession>A0A0L6JS49</accession>
<evidence type="ECO:0000256" key="2">
    <source>
        <dbReference type="SAM" id="MobiDB-lite"/>
    </source>
</evidence>
<dbReference type="Proteomes" id="UP000036923">
    <property type="component" value="Unassembled WGS sequence"/>
</dbReference>
<feature type="region of interest" description="Disordered" evidence="2">
    <location>
        <begin position="118"/>
        <end position="153"/>
    </location>
</feature>
<proteinExistence type="predicted"/>
<dbReference type="EMBL" id="LGTC01000001">
    <property type="protein sequence ID" value="KNY28202.1"/>
    <property type="molecule type" value="Genomic_DNA"/>
</dbReference>
<evidence type="ECO:0000256" key="3">
    <source>
        <dbReference type="SAM" id="Phobius"/>
    </source>
</evidence>
<feature type="compositionally biased region" description="Low complexity" evidence="2">
    <location>
        <begin position="118"/>
        <end position="130"/>
    </location>
</feature>
<dbReference type="AlphaFoldDB" id="A0A0L6JS49"/>
<feature type="transmembrane region" description="Helical" evidence="3">
    <location>
        <begin position="12"/>
        <end position="32"/>
    </location>
</feature>
<reference evidence="5" key="1">
    <citation type="submission" date="2015-07" db="EMBL/GenBank/DDBJ databases">
        <title>Near-Complete Genome Sequence of the Cellulolytic Bacterium Bacteroides (Pseudobacteroides) cellulosolvens ATCC 35603.</title>
        <authorList>
            <person name="Dassa B."/>
            <person name="Utturkar S.M."/>
            <person name="Klingeman D.M."/>
            <person name="Hurt R.A."/>
            <person name="Keller M."/>
            <person name="Xu J."/>
            <person name="Reddy Y.H.K."/>
            <person name="Borovok I."/>
            <person name="Grinberg I.R."/>
            <person name="Lamed R."/>
            <person name="Zhivin O."/>
            <person name="Bayer E.A."/>
            <person name="Brown S.D."/>
        </authorList>
    </citation>
    <scope>NUCLEOTIDE SEQUENCE [LARGE SCALE GENOMIC DNA]</scope>
    <source>
        <strain evidence="5">DSM 2933</strain>
    </source>
</reference>
<organism evidence="4 5">
    <name type="scientific">Pseudobacteroides cellulosolvens ATCC 35603 = DSM 2933</name>
    <dbReference type="NCBI Taxonomy" id="398512"/>
    <lineage>
        <taxon>Bacteria</taxon>
        <taxon>Bacillati</taxon>
        <taxon>Bacillota</taxon>
        <taxon>Clostridia</taxon>
        <taxon>Eubacteriales</taxon>
        <taxon>Oscillospiraceae</taxon>
        <taxon>Pseudobacteroides</taxon>
    </lineage>
</organism>
<comment type="caution">
    <text evidence="4">The sequence shown here is derived from an EMBL/GenBank/DDBJ whole genome shotgun (WGS) entry which is preliminary data.</text>
</comment>
<keyword evidence="3" id="KW-0812">Transmembrane</keyword>
<protein>
    <submittedName>
        <fullName evidence="4">Uncharacterized protein</fullName>
    </submittedName>
</protein>
<evidence type="ECO:0000256" key="1">
    <source>
        <dbReference type="SAM" id="Coils"/>
    </source>
</evidence>
<gene>
    <name evidence="4" type="ORF">Bccel_3476</name>
</gene>
<sequence>MTIGKKEIRLIIVLGLLVYGFLFYTIFVNNYIPEINDVNAQLSEAKEKERALERDLENIEQKKSELKSKKVVSERIGNYVPDVSGMFDCISYMIKLQKLMGNKLKDVKINQPEVVNVSVSSNDNSSTNNVEQVNAGGSDTGLDDTTTPSTNTQGGSKYYSVAVDFKSDLAYNEIWELLSFIEGGSRRVKVAEFIIDQPKDDKANTTNKTAPAVGQVGGIVPVGQIYSVTGKIKIYAQDIEEANKIFSSSKNRFNKYNESSGLIFTVPSNTGTTNNGTAVRNNNSSTSSQNSTATNTVLEPDFILKQSGYYTAGENFQVLGTDKSREVFMYKTSGRTDVQLALTESRYTMTVTYAVGKSKTISGSIPNRDLNADLKVDVGDLKESEKIKVNYKIVNNSSHKLHLSVFDPGGRVKVIDRSGSIITGKSQKEKVSIN</sequence>